<dbReference type="GO" id="GO:0016567">
    <property type="term" value="P:protein ubiquitination"/>
    <property type="evidence" value="ECO:0007669"/>
    <property type="project" value="InterPro"/>
</dbReference>
<gene>
    <name evidence="2" type="ORF">B0T20DRAFT_360464</name>
</gene>
<evidence type="ECO:0000313" key="3">
    <source>
        <dbReference type="Proteomes" id="UP001281003"/>
    </source>
</evidence>
<evidence type="ECO:0000256" key="1">
    <source>
        <dbReference type="SAM" id="MobiDB-lite"/>
    </source>
</evidence>
<dbReference type="Proteomes" id="UP001281003">
    <property type="component" value="Unassembled WGS sequence"/>
</dbReference>
<reference evidence="2" key="2">
    <citation type="submission" date="2023-07" db="EMBL/GenBank/DDBJ databases">
        <authorList>
            <consortium name="Lawrence Berkeley National Laboratory"/>
            <person name="Haridas S."/>
            <person name="Hensen N."/>
            <person name="Bonometti L."/>
            <person name="Westerberg I."/>
            <person name="Brannstrom I.O."/>
            <person name="Guillou S."/>
            <person name="Cros-Aarteil S."/>
            <person name="Calhoun S."/>
            <person name="Kuo A."/>
            <person name="Mondo S."/>
            <person name="Pangilinan J."/>
            <person name="Riley R."/>
            <person name="LaButti K."/>
            <person name="Andreopoulos B."/>
            <person name="Lipzen A."/>
            <person name="Chen C."/>
            <person name="Yanf M."/>
            <person name="Daum C."/>
            <person name="Ng V."/>
            <person name="Clum A."/>
            <person name="Steindorff A."/>
            <person name="Ohm R."/>
            <person name="Martin F."/>
            <person name="Silar P."/>
            <person name="Natvig D."/>
            <person name="Lalanne C."/>
            <person name="Gautier V."/>
            <person name="Ament-velasquez S.L."/>
            <person name="Kruys A."/>
            <person name="Hutchinson M.I."/>
            <person name="Powell A.J."/>
            <person name="Barry K."/>
            <person name="Miller A.N."/>
            <person name="Grigoriev I.V."/>
            <person name="Debuchy R."/>
            <person name="Gladieux P."/>
            <person name="Thoren M.H."/>
            <person name="Johannesson H."/>
        </authorList>
    </citation>
    <scope>NUCLEOTIDE SEQUENCE</scope>
    <source>
        <strain evidence="2">FGSC 1904</strain>
    </source>
</reference>
<feature type="compositionally biased region" description="Basic and acidic residues" evidence="1">
    <location>
        <begin position="630"/>
        <end position="772"/>
    </location>
</feature>
<name>A0AAE0P429_SORBR</name>
<feature type="compositionally biased region" description="Basic and acidic residues" evidence="1">
    <location>
        <begin position="786"/>
        <end position="806"/>
    </location>
</feature>
<feature type="compositionally biased region" description="Polar residues" evidence="1">
    <location>
        <begin position="386"/>
        <end position="395"/>
    </location>
</feature>
<comment type="caution">
    <text evidence="2">The sequence shown here is derived from an EMBL/GenBank/DDBJ whole genome shotgun (WGS) entry which is preliminary data.</text>
</comment>
<dbReference type="GO" id="GO:0006511">
    <property type="term" value="P:ubiquitin-dependent protein catabolic process"/>
    <property type="evidence" value="ECO:0007669"/>
    <property type="project" value="TreeGrafter"/>
</dbReference>
<feature type="compositionally biased region" description="Basic and acidic residues" evidence="1">
    <location>
        <begin position="107"/>
        <end position="145"/>
    </location>
</feature>
<feature type="compositionally biased region" description="Low complexity" evidence="1">
    <location>
        <begin position="179"/>
        <end position="194"/>
    </location>
</feature>
<feature type="region of interest" description="Disordered" evidence="1">
    <location>
        <begin position="243"/>
        <end position="423"/>
    </location>
</feature>
<feature type="region of interest" description="Disordered" evidence="1">
    <location>
        <begin position="72"/>
        <end position="223"/>
    </location>
</feature>
<proteinExistence type="predicted"/>
<keyword evidence="3" id="KW-1185">Reference proteome</keyword>
<feature type="compositionally biased region" description="Pro residues" evidence="1">
    <location>
        <begin position="820"/>
        <end position="839"/>
    </location>
</feature>
<feature type="compositionally biased region" description="Basic and acidic residues" evidence="1">
    <location>
        <begin position="316"/>
        <end position="328"/>
    </location>
</feature>
<dbReference type="InterPro" id="IPR033489">
    <property type="entry name" value="RBBP6"/>
</dbReference>
<dbReference type="PANTHER" id="PTHR15439:SF0">
    <property type="entry name" value="CELL DIVISION CYCLE AND APOPTOSIS REGULATOR PROTEIN 1-RELATED"/>
    <property type="match status" value="1"/>
</dbReference>
<evidence type="ECO:0000313" key="2">
    <source>
        <dbReference type="EMBL" id="KAK3392640.1"/>
    </source>
</evidence>
<dbReference type="GO" id="GO:0006397">
    <property type="term" value="P:mRNA processing"/>
    <property type="evidence" value="ECO:0007669"/>
    <property type="project" value="InterPro"/>
</dbReference>
<feature type="compositionally biased region" description="Basic and acidic residues" evidence="1">
    <location>
        <begin position="196"/>
        <end position="223"/>
    </location>
</feature>
<dbReference type="AlphaFoldDB" id="A0AAE0P429"/>
<protein>
    <submittedName>
        <fullName evidence="2">Uncharacterized protein</fullName>
    </submittedName>
</protein>
<feature type="compositionally biased region" description="Low complexity" evidence="1">
    <location>
        <begin position="774"/>
        <end position="785"/>
    </location>
</feature>
<accession>A0AAE0P429</accession>
<dbReference type="GO" id="GO:0061630">
    <property type="term" value="F:ubiquitin protein ligase activity"/>
    <property type="evidence" value="ECO:0007669"/>
    <property type="project" value="InterPro"/>
</dbReference>
<dbReference type="GO" id="GO:0005634">
    <property type="term" value="C:nucleus"/>
    <property type="evidence" value="ECO:0007669"/>
    <property type="project" value="TreeGrafter"/>
</dbReference>
<dbReference type="PANTHER" id="PTHR15439">
    <property type="entry name" value="RETINOBLASTOMA-BINDING PROTEIN 6"/>
    <property type="match status" value="1"/>
</dbReference>
<dbReference type="EMBL" id="JAUTDP010000011">
    <property type="protein sequence ID" value="KAK3392640.1"/>
    <property type="molecule type" value="Genomic_DNA"/>
</dbReference>
<sequence>MEGAEKNADRLAKHILPQRPHHLTLSLTDKYPEPAGFWYTGKSHRLQYTTYLSDCDRGILITRPSYDICEEPASAKSAMPPKPAPLPNGEAKKKLSLKDYQNAPVKENVKPDDAKAKSKPARTEGGESEKPRITARSAADRERDVSASPKSTIMVNGSKPYKENTPGSPRRKRDTGSKAPVPALLSPLHPSLLAGESDRPKSKKPAEKAPSKSLKIDSSKKKFEIPALLSPTLPAFIEEELARKVKSTPSKTESRDSKAQLPDSPSIARKTKMKAEPIEEDDEEEKEPAPTLVVTLKLKKANAKRAKDLLSLPSKAVKDALRKERTAARAEATPPPARKRPRAPDDTPQESVATKRPKTAVADTVIAKPTGMSTPLKPSAPAMSRVPSTQSQNATPGPPPTRHITPGMGERGSVPPLPPLSAESAPFRERDVEYRGYGGKLKHQRDAVDVALRDPAKLKTLSSAAVSLENKRAMCLHMEMVMAYMIAFYSGNYARVMDRRPPDFATWESLTPHFAELKKRVYSVRPLRVLCTQLFAVVLEYITATFSQADQATAPALFARWQKLERMRPDVWHELYQMADFVEDKRFKMTVGPWTKIEEAVLSAMLVIKRWAEIEDVKWTPMIMKSEMAAEAKKEKELAEKEKDKDTKDHHSQPSSKDKESQRDRERERERDRDRDRERERERDRDRDRERDRERDRDREPPHHREPQRDRDKERDRDARVRDMSRDRVRDRERGDRGGDRGDRPPPPRERDPRDIIRGPPKDMRDRDRDRLYGSSNNDGRSSARGGRDIGRDRERERSRTRDRDMGGPPGMRQVDLRLPLPPPPPHHGLPPPRTNGYR</sequence>
<organism evidence="2 3">
    <name type="scientific">Sordaria brevicollis</name>
    <dbReference type="NCBI Taxonomy" id="83679"/>
    <lineage>
        <taxon>Eukaryota</taxon>
        <taxon>Fungi</taxon>
        <taxon>Dikarya</taxon>
        <taxon>Ascomycota</taxon>
        <taxon>Pezizomycotina</taxon>
        <taxon>Sordariomycetes</taxon>
        <taxon>Sordariomycetidae</taxon>
        <taxon>Sordariales</taxon>
        <taxon>Sordariaceae</taxon>
        <taxon>Sordaria</taxon>
    </lineage>
</organism>
<reference evidence="2" key="1">
    <citation type="journal article" date="2023" name="Mol. Phylogenet. Evol.">
        <title>Genome-scale phylogeny and comparative genomics of the fungal order Sordariales.</title>
        <authorList>
            <person name="Hensen N."/>
            <person name="Bonometti L."/>
            <person name="Westerberg I."/>
            <person name="Brannstrom I.O."/>
            <person name="Guillou S."/>
            <person name="Cros-Aarteil S."/>
            <person name="Calhoun S."/>
            <person name="Haridas S."/>
            <person name="Kuo A."/>
            <person name="Mondo S."/>
            <person name="Pangilinan J."/>
            <person name="Riley R."/>
            <person name="LaButti K."/>
            <person name="Andreopoulos B."/>
            <person name="Lipzen A."/>
            <person name="Chen C."/>
            <person name="Yan M."/>
            <person name="Daum C."/>
            <person name="Ng V."/>
            <person name="Clum A."/>
            <person name="Steindorff A."/>
            <person name="Ohm R.A."/>
            <person name="Martin F."/>
            <person name="Silar P."/>
            <person name="Natvig D.O."/>
            <person name="Lalanne C."/>
            <person name="Gautier V."/>
            <person name="Ament-Velasquez S.L."/>
            <person name="Kruys A."/>
            <person name="Hutchinson M.I."/>
            <person name="Powell A.J."/>
            <person name="Barry K."/>
            <person name="Miller A.N."/>
            <person name="Grigoriev I.V."/>
            <person name="Debuchy R."/>
            <person name="Gladieux P."/>
            <person name="Hiltunen Thoren M."/>
            <person name="Johannesson H."/>
        </authorList>
    </citation>
    <scope>NUCLEOTIDE SEQUENCE</scope>
    <source>
        <strain evidence="2">FGSC 1904</strain>
    </source>
</reference>
<feature type="region of interest" description="Disordered" evidence="1">
    <location>
        <begin position="630"/>
        <end position="839"/>
    </location>
</feature>